<dbReference type="SUPFAM" id="SSF52129">
    <property type="entry name" value="Caspase-like"/>
    <property type="match status" value="1"/>
</dbReference>
<organism evidence="2">
    <name type="scientific">Desulfofervidus auxilii</name>
    <dbReference type="NCBI Taxonomy" id="1621989"/>
    <lineage>
        <taxon>Bacteria</taxon>
        <taxon>Pseudomonadati</taxon>
        <taxon>Thermodesulfobacteriota</taxon>
        <taxon>Candidatus Desulfofervidia</taxon>
        <taxon>Candidatus Desulfofervidales</taxon>
        <taxon>Candidatus Desulfofervidaceae</taxon>
        <taxon>Candidatus Desulfofervidus</taxon>
    </lineage>
</organism>
<evidence type="ECO:0000313" key="2">
    <source>
        <dbReference type="EMBL" id="HEB74094.1"/>
    </source>
</evidence>
<dbReference type="AlphaFoldDB" id="A0A7V1I478"/>
<dbReference type="PANTHER" id="PTHR35902">
    <property type="entry name" value="S-LAYER DOMAIN-LIKE PROTEIN-RELATED"/>
    <property type="match status" value="1"/>
</dbReference>
<comment type="caution">
    <text evidence="2">The sequence shown here is derived from an EMBL/GenBank/DDBJ whole genome shotgun (WGS) entry which is preliminary data.</text>
</comment>
<protein>
    <recommendedName>
        <fullName evidence="1">Peptidase C14 caspase domain-containing protein</fullName>
    </recommendedName>
</protein>
<dbReference type="GO" id="GO:0006508">
    <property type="term" value="P:proteolysis"/>
    <property type="evidence" value="ECO:0007669"/>
    <property type="project" value="InterPro"/>
</dbReference>
<dbReference type="InterPro" id="IPR013783">
    <property type="entry name" value="Ig-like_fold"/>
</dbReference>
<dbReference type="GO" id="GO:0004197">
    <property type="term" value="F:cysteine-type endopeptidase activity"/>
    <property type="evidence" value="ECO:0007669"/>
    <property type="project" value="InterPro"/>
</dbReference>
<sequence length="998" mass="111305">MSSRKVRGYQVYIVPKVDVDFYEIAYAIPPAQCRAMISLDFLKEDGSYINAVNSGEHIGEARSDSGRNAVDTLLTFLSPDSSEFLKSVGEDYCKVAMGRALISAVNDLLPKIAQDQTLWAYAREEKERRERPCALAFTSPKFDNSNSFLPNKVLDAGEEAELIVSLKNEGNGIGFDVDVRVEPDNPLVKVMSPEVKLGDIAPGESKEIRIPIKADINIQDGTLSFLFEAKEKRGYDAKKKKLIIETARLVPPKLEIVSLDLNDSSGLGKGNGNLIPENNETIELIMLIKNKGRGKAFNVRVSFLSLTKGLEVVKEADKISIIDPGETAKASLAFHIPHRFNTKKIDYKIEITDRIGAVSMAKAYSIPFKPTAPVLAYEWHILDEKGERVKSLKNGSKFSLEITPKNIGKNVAKGVKLKVSADKGISFYNSEEIIGEILPQREGKKASFSFSIPRTKNLDKARFSIKLSQENFPGKSDVLIVPFVFQKPILAETHQIVDQNRNGIIEQGESVTFILRVKNVGDLEARGVKVSLEIPKKYVEFKKDELIGTLLPGESKDIEFDFLVRMRTAVGKLPVKLIITQDDFAPLSRAFAYEIKEAKIEVAKAKGERKKLLPPPQSTLGYMRPNVVIAHPTEGALVYKDRVLLKGVASAIGKNKVISSIKVFVNGKECNVDIKKIGENEISFQGHIEPRIGKNVIDVVARDSQDLITKKRITVVREEKKPVKKVAILSDVDKPLKTKILNKNAIAVVIGNRDYQNPDVPSVEFAIHDAAVVRSYLIETLGYREADIIYEINATKATFERIFGIASNYQGQLYRLSLERPDSDVFIYYSGHGAPELNTKKAYFVPVDCDPNYVDLNGYPLEQLYKNLSQIRAKSITIVIDACFCGVSESGPILKDISPIQIEIESPLLRLKNAIVLTSSTGQQISSWYPEKKHGLFTYYFLKALKGEADKNKDKRLSVAEIFSYLKENVPYQARLLHNREQTPTLGGGGRDRIFVRY</sequence>
<dbReference type="Proteomes" id="UP000886268">
    <property type="component" value="Unassembled WGS sequence"/>
</dbReference>
<dbReference type="InterPro" id="IPR011600">
    <property type="entry name" value="Pept_C14_caspase"/>
</dbReference>
<dbReference type="InterPro" id="IPR029030">
    <property type="entry name" value="Caspase-like_dom_sf"/>
</dbReference>
<reference evidence="2" key="1">
    <citation type="journal article" date="2020" name="mSystems">
        <title>Genome- and Community-Level Interaction Insights into Carbon Utilization and Element Cycling Functions of Hydrothermarchaeota in Hydrothermal Sediment.</title>
        <authorList>
            <person name="Zhou Z."/>
            <person name="Liu Y."/>
            <person name="Xu W."/>
            <person name="Pan J."/>
            <person name="Luo Z.H."/>
            <person name="Li M."/>
        </authorList>
    </citation>
    <scope>NUCLEOTIDE SEQUENCE [LARGE SCALE GENOMIC DNA]</scope>
    <source>
        <strain evidence="2">HyVt-45</strain>
    </source>
</reference>
<feature type="domain" description="Peptidase C14 caspase" evidence="1">
    <location>
        <begin position="746"/>
        <end position="986"/>
    </location>
</feature>
<name>A0A7V1I478_DESA2</name>
<evidence type="ECO:0000259" key="1">
    <source>
        <dbReference type="Pfam" id="PF00656"/>
    </source>
</evidence>
<dbReference type="InterPro" id="IPR018247">
    <property type="entry name" value="EF_Hand_1_Ca_BS"/>
</dbReference>
<dbReference type="Gene3D" id="2.60.40.10">
    <property type="entry name" value="Immunoglobulins"/>
    <property type="match status" value="2"/>
</dbReference>
<dbReference type="EMBL" id="DRKW01000149">
    <property type="protein sequence ID" value="HEB74094.1"/>
    <property type="molecule type" value="Genomic_DNA"/>
</dbReference>
<gene>
    <name evidence="2" type="ORF">ENJ03_02610</name>
</gene>
<dbReference type="Gene3D" id="3.40.50.1460">
    <property type="match status" value="1"/>
</dbReference>
<proteinExistence type="predicted"/>
<accession>A0A7V1I478</accession>
<dbReference type="PROSITE" id="PS00018">
    <property type="entry name" value="EF_HAND_1"/>
    <property type="match status" value="1"/>
</dbReference>
<dbReference type="Pfam" id="PF00656">
    <property type="entry name" value="Peptidase_C14"/>
    <property type="match status" value="1"/>
</dbReference>